<dbReference type="OrthoDB" id="9109351at2"/>
<evidence type="ECO:0000313" key="3">
    <source>
        <dbReference type="Proteomes" id="UP000243502"/>
    </source>
</evidence>
<name>A0A2I8ER15_9BURK</name>
<dbReference type="EMBL" id="CP026112">
    <property type="protein sequence ID" value="AUT62063.1"/>
    <property type="molecule type" value="Genomic_DNA"/>
</dbReference>
<reference evidence="2 3" key="1">
    <citation type="submission" date="2018-01" db="EMBL/GenBank/DDBJ databases">
        <title>Species boundaries and ecological features among Paraburkholderia terrae DSMZ17804T, P. hospita DSMZ17164T and P. caribensis DSMZ13236T.</title>
        <authorList>
            <person name="Pratama A.A."/>
        </authorList>
    </citation>
    <scope>NUCLEOTIDE SEQUENCE [LARGE SCALE GENOMIC DNA]</scope>
    <source>
        <strain evidence="2 3">DSM 17804</strain>
    </source>
</reference>
<accession>A0A2I8ER15</accession>
<dbReference type="InterPro" id="IPR006016">
    <property type="entry name" value="UspA"/>
</dbReference>
<dbReference type="Proteomes" id="UP000243502">
    <property type="component" value="Chromosome 2"/>
</dbReference>
<dbReference type="KEGG" id="pter:C2L65_20555"/>
<protein>
    <submittedName>
        <fullName evidence="2">Universal stress protein</fullName>
    </submittedName>
</protein>
<evidence type="ECO:0000313" key="2">
    <source>
        <dbReference type="EMBL" id="AUT62063.1"/>
    </source>
</evidence>
<proteinExistence type="predicted"/>
<dbReference type="SUPFAM" id="SSF52402">
    <property type="entry name" value="Adenine nucleotide alpha hydrolases-like"/>
    <property type="match status" value="1"/>
</dbReference>
<feature type="domain" description="UspA" evidence="1">
    <location>
        <begin position="4"/>
        <end position="124"/>
    </location>
</feature>
<dbReference type="AlphaFoldDB" id="A0A2I8ER15"/>
<sequence>MSSFSRMLLVYDETLEAQAALKRCSQLSLALSAHVDVVSVVDSITANATCAGMLSDLACSSMEAHAQHALDVAVAHLVNLGVTAHGFIKFGRTVDVVPLHVAAFHADIVVIGHRVQSGFARWWGGRPVHLDLAERLRGAAIVAVTAPLS</sequence>
<dbReference type="Pfam" id="PF00582">
    <property type="entry name" value="Usp"/>
    <property type="match status" value="1"/>
</dbReference>
<dbReference type="RefSeq" id="WP_103254560.1">
    <property type="nucleotide sequence ID" value="NZ_CP026112.1"/>
</dbReference>
<dbReference type="InterPro" id="IPR014729">
    <property type="entry name" value="Rossmann-like_a/b/a_fold"/>
</dbReference>
<evidence type="ECO:0000259" key="1">
    <source>
        <dbReference type="Pfam" id="PF00582"/>
    </source>
</evidence>
<gene>
    <name evidence="2" type="ORF">C2L65_20555</name>
</gene>
<organism evidence="2 3">
    <name type="scientific">Paraburkholderia terrae</name>
    <dbReference type="NCBI Taxonomy" id="311230"/>
    <lineage>
        <taxon>Bacteria</taxon>
        <taxon>Pseudomonadati</taxon>
        <taxon>Pseudomonadota</taxon>
        <taxon>Betaproteobacteria</taxon>
        <taxon>Burkholderiales</taxon>
        <taxon>Burkholderiaceae</taxon>
        <taxon>Paraburkholderia</taxon>
    </lineage>
</organism>
<dbReference type="Gene3D" id="3.40.50.620">
    <property type="entry name" value="HUPs"/>
    <property type="match status" value="1"/>
</dbReference>